<sequence>MPNRNIFWLTGSTKSDGQQQAATEKTPLYHGLTDSESGESWAAGTASSGVHSSAGVVDTTKIYTTKIDTTKETQPRNTGLRRGQLIKVFLGLILFFVILLALFLPRRPKPKTPGPYRLKEYQVGRHFFQHYNFFNGKDPTFGYNTYVDQPEAQQAHLYNVSVPYGHTKEHVFMTTAPTAQGPRLSLRLEGKTLFSSGLFIIDLQHMPEGCGVWPAFWLTNEKHWPHWGEVDIIEGIDNQPMVKTALHTSRGCTVQDAPANKWTGVWDVTREPGQPIFNTTDCWNFAPHQWMNQGCVAVNRQDGTLGPGLNKQGGGVFAMEWAPENGYIRSWAFVPHSNVPQNLKDALKTAANNNNNNTVLPDPNQWPLPYAYFPIGKGTTCPSHHFHDMRIVFDTAFCGSVAGPLFPFSCQSEAMEYGWCENYVRSNPQAMDKAFWEFRGVYVYQRD</sequence>
<protein>
    <recommendedName>
        <fullName evidence="3">GH16 domain-containing protein</fullName>
    </recommendedName>
</protein>
<evidence type="ECO:0000313" key="4">
    <source>
        <dbReference type="EMBL" id="CAD8933211.1"/>
    </source>
</evidence>
<feature type="compositionally biased region" description="Low complexity" evidence="1">
    <location>
        <begin position="42"/>
        <end position="52"/>
    </location>
</feature>
<dbReference type="PANTHER" id="PTHR10963">
    <property type="entry name" value="GLYCOSYL HYDROLASE-RELATED"/>
    <property type="match status" value="1"/>
</dbReference>
<dbReference type="Pfam" id="PF26113">
    <property type="entry name" value="GH16_XgeA"/>
    <property type="match status" value="1"/>
</dbReference>
<organism evidence="4">
    <name type="scientific">Cyclophora tenuis</name>
    <name type="common">Marine diatom</name>
    <dbReference type="NCBI Taxonomy" id="216820"/>
    <lineage>
        <taxon>Eukaryota</taxon>
        <taxon>Sar</taxon>
        <taxon>Stramenopiles</taxon>
        <taxon>Ochrophyta</taxon>
        <taxon>Bacillariophyta</taxon>
        <taxon>Fragilariophyceae</taxon>
        <taxon>Fragilariophycidae</taxon>
        <taxon>Cyclophorales</taxon>
        <taxon>Cyclophoraceae</taxon>
        <taxon>Cyclophora</taxon>
    </lineage>
</organism>
<name>A0A7S1D1E6_CYCTE</name>
<keyword evidence="2" id="KW-1133">Transmembrane helix</keyword>
<reference evidence="4" key="1">
    <citation type="submission" date="2021-01" db="EMBL/GenBank/DDBJ databases">
        <authorList>
            <person name="Corre E."/>
            <person name="Pelletier E."/>
            <person name="Niang G."/>
            <person name="Scheremetjew M."/>
            <person name="Finn R."/>
            <person name="Kale V."/>
            <person name="Holt S."/>
            <person name="Cochrane G."/>
            <person name="Meng A."/>
            <person name="Brown T."/>
            <person name="Cohen L."/>
        </authorList>
    </citation>
    <scope>NUCLEOTIDE SEQUENCE</scope>
    <source>
        <strain evidence="4">ECT3854</strain>
    </source>
</reference>
<dbReference type="GO" id="GO:0004553">
    <property type="term" value="F:hydrolase activity, hydrolyzing O-glycosyl compounds"/>
    <property type="evidence" value="ECO:0007669"/>
    <property type="project" value="InterPro"/>
</dbReference>
<gene>
    <name evidence="4" type="ORF">CTEN0397_LOCUS4240</name>
</gene>
<dbReference type="EMBL" id="HBFW01006543">
    <property type="protein sequence ID" value="CAD8933211.1"/>
    <property type="molecule type" value="Transcribed_RNA"/>
</dbReference>
<evidence type="ECO:0000259" key="3">
    <source>
        <dbReference type="PROSITE" id="PS51762"/>
    </source>
</evidence>
<feature type="domain" description="GH16" evidence="3">
    <location>
        <begin position="107"/>
        <end position="340"/>
    </location>
</feature>
<dbReference type="InterPro" id="IPR000757">
    <property type="entry name" value="Beta-glucanase-like"/>
</dbReference>
<keyword evidence="2" id="KW-0812">Transmembrane</keyword>
<accession>A0A7S1D1E6</accession>
<dbReference type="SUPFAM" id="SSF49899">
    <property type="entry name" value="Concanavalin A-like lectins/glucanases"/>
    <property type="match status" value="1"/>
</dbReference>
<dbReference type="InterPro" id="IPR013320">
    <property type="entry name" value="ConA-like_dom_sf"/>
</dbReference>
<dbReference type="GO" id="GO:0009251">
    <property type="term" value="P:glucan catabolic process"/>
    <property type="evidence" value="ECO:0007669"/>
    <property type="project" value="TreeGrafter"/>
</dbReference>
<dbReference type="PROSITE" id="PS51762">
    <property type="entry name" value="GH16_2"/>
    <property type="match status" value="1"/>
</dbReference>
<feature type="region of interest" description="Disordered" evidence="1">
    <location>
        <begin position="28"/>
        <end position="52"/>
    </location>
</feature>
<keyword evidence="2" id="KW-0472">Membrane</keyword>
<feature type="transmembrane region" description="Helical" evidence="2">
    <location>
        <begin position="85"/>
        <end position="104"/>
    </location>
</feature>
<dbReference type="PANTHER" id="PTHR10963:SF24">
    <property type="entry name" value="GLYCOSIDASE C21B10.07-RELATED"/>
    <property type="match status" value="1"/>
</dbReference>
<evidence type="ECO:0000256" key="1">
    <source>
        <dbReference type="SAM" id="MobiDB-lite"/>
    </source>
</evidence>
<dbReference type="AlphaFoldDB" id="A0A7S1D1E6"/>
<dbReference type="InterPro" id="IPR050546">
    <property type="entry name" value="Glycosyl_Hydrlase_16"/>
</dbReference>
<proteinExistence type="predicted"/>
<dbReference type="Gene3D" id="2.60.120.200">
    <property type="match status" value="1"/>
</dbReference>
<evidence type="ECO:0000256" key="2">
    <source>
        <dbReference type="SAM" id="Phobius"/>
    </source>
</evidence>